<dbReference type="PANTHER" id="PTHR43038">
    <property type="entry name" value="ATP-BINDING CASSETTE, SUB-FAMILY H, MEMBER 1"/>
    <property type="match status" value="1"/>
</dbReference>
<sequence>MLILDKVQKSYQNHSVLNGISSTFQYGHCYLLLGDNGAGKSTLLKCIAGDEKVDHGSIRGNEHEDVSNLVALQYQFFESYSFLKVKEVIQLFTKLIANPSNIKDLYELLDIAQYEKTLIKNTSGGQRKALSLYLAFLMSKPIVLLDEPFADLDLKKKKQLFGFLQNQVHLQNKCLIIISHEIKGLESLFDFVYIMQDGQFIEHGTTEELVEKYKNPTFSGLEAVYFEVTGQLLGGRIK</sequence>
<evidence type="ECO:0000313" key="4">
    <source>
        <dbReference type="EMBL" id="MBD8032437.1"/>
    </source>
</evidence>
<keyword evidence="1" id="KW-0547">Nucleotide-binding</keyword>
<dbReference type="Gene3D" id="3.40.50.300">
    <property type="entry name" value="P-loop containing nucleotide triphosphate hydrolases"/>
    <property type="match status" value="1"/>
</dbReference>
<evidence type="ECO:0000256" key="1">
    <source>
        <dbReference type="ARBA" id="ARBA00022741"/>
    </source>
</evidence>
<dbReference type="InterPro" id="IPR027417">
    <property type="entry name" value="P-loop_NTPase"/>
</dbReference>
<reference evidence="4 5" key="1">
    <citation type="submission" date="2020-08" db="EMBL/GenBank/DDBJ databases">
        <title>A Genomic Blueprint of the Chicken Gut Microbiome.</title>
        <authorList>
            <person name="Gilroy R."/>
            <person name="Ravi A."/>
            <person name="Getino M."/>
            <person name="Pursley I."/>
            <person name="Horton D.L."/>
            <person name="Alikhan N.-F."/>
            <person name="Baker D."/>
            <person name="Gharbi K."/>
            <person name="Hall N."/>
            <person name="Watson M."/>
            <person name="Adriaenssens E.M."/>
            <person name="Foster-Nyarko E."/>
            <person name="Jarju S."/>
            <person name="Secka A."/>
            <person name="Antonio M."/>
            <person name="Oren A."/>
            <person name="Chaudhuri R."/>
            <person name="La Ragione R.M."/>
            <person name="Hildebrand F."/>
            <person name="Pallen M.J."/>
        </authorList>
    </citation>
    <scope>NUCLEOTIDE SEQUENCE [LARGE SCALE GENOMIC DNA]</scope>
    <source>
        <strain evidence="4 5">Sa1YVA6</strain>
    </source>
</reference>
<dbReference type="InterPro" id="IPR003439">
    <property type="entry name" value="ABC_transporter-like_ATP-bd"/>
</dbReference>
<organism evidence="4 5">
    <name type="scientific">Solibacillus merdavium</name>
    <dbReference type="NCBI Taxonomy" id="2762218"/>
    <lineage>
        <taxon>Bacteria</taxon>
        <taxon>Bacillati</taxon>
        <taxon>Bacillota</taxon>
        <taxon>Bacilli</taxon>
        <taxon>Bacillales</taxon>
        <taxon>Caryophanaceae</taxon>
        <taxon>Solibacillus</taxon>
    </lineage>
</organism>
<evidence type="ECO:0000256" key="2">
    <source>
        <dbReference type="ARBA" id="ARBA00022840"/>
    </source>
</evidence>
<name>A0ABR8XKJ2_9BACL</name>
<dbReference type="GO" id="GO:0005524">
    <property type="term" value="F:ATP binding"/>
    <property type="evidence" value="ECO:0007669"/>
    <property type="project" value="UniProtKB-KW"/>
</dbReference>
<protein>
    <submittedName>
        <fullName evidence="4">ABC transporter ATP-binding protein</fullName>
    </submittedName>
</protein>
<dbReference type="PROSITE" id="PS50893">
    <property type="entry name" value="ABC_TRANSPORTER_2"/>
    <property type="match status" value="1"/>
</dbReference>
<gene>
    <name evidence="4" type="ORF">H9632_05100</name>
</gene>
<dbReference type="SUPFAM" id="SSF52540">
    <property type="entry name" value="P-loop containing nucleoside triphosphate hydrolases"/>
    <property type="match status" value="1"/>
</dbReference>
<dbReference type="Pfam" id="PF00005">
    <property type="entry name" value="ABC_tran"/>
    <property type="match status" value="1"/>
</dbReference>
<proteinExistence type="predicted"/>
<accession>A0ABR8XKJ2</accession>
<feature type="domain" description="ABC transporter" evidence="3">
    <location>
        <begin position="2"/>
        <end position="222"/>
    </location>
</feature>
<keyword evidence="2 4" id="KW-0067">ATP-binding</keyword>
<dbReference type="InterPro" id="IPR003593">
    <property type="entry name" value="AAA+_ATPase"/>
</dbReference>
<keyword evidence="5" id="KW-1185">Reference proteome</keyword>
<comment type="caution">
    <text evidence="4">The sequence shown here is derived from an EMBL/GenBank/DDBJ whole genome shotgun (WGS) entry which is preliminary data.</text>
</comment>
<evidence type="ECO:0000313" key="5">
    <source>
        <dbReference type="Proteomes" id="UP000600565"/>
    </source>
</evidence>
<dbReference type="Proteomes" id="UP000600565">
    <property type="component" value="Unassembled WGS sequence"/>
</dbReference>
<dbReference type="EMBL" id="JACSPW010000003">
    <property type="protein sequence ID" value="MBD8032437.1"/>
    <property type="molecule type" value="Genomic_DNA"/>
</dbReference>
<dbReference type="RefSeq" id="WP_191703035.1">
    <property type="nucleotide sequence ID" value="NZ_JACSPW010000003.1"/>
</dbReference>
<dbReference type="PANTHER" id="PTHR43038:SF3">
    <property type="entry name" value="ABC TRANSPORTER G FAMILY MEMBER 20 ISOFORM X1"/>
    <property type="match status" value="1"/>
</dbReference>
<dbReference type="SMART" id="SM00382">
    <property type="entry name" value="AAA"/>
    <property type="match status" value="1"/>
</dbReference>
<evidence type="ECO:0000259" key="3">
    <source>
        <dbReference type="PROSITE" id="PS50893"/>
    </source>
</evidence>